<dbReference type="Pfam" id="PF13289">
    <property type="entry name" value="SIR2_2"/>
    <property type="match status" value="1"/>
</dbReference>
<evidence type="ECO:0008006" key="3">
    <source>
        <dbReference type="Google" id="ProtNLM"/>
    </source>
</evidence>
<evidence type="ECO:0000313" key="2">
    <source>
        <dbReference type="Proteomes" id="UP000580043"/>
    </source>
</evidence>
<dbReference type="RefSeq" id="WP_169147271.1">
    <property type="nucleotide sequence ID" value="NZ_JABBGA010000018.1"/>
</dbReference>
<dbReference type="InterPro" id="IPR011202">
    <property type="entry name" value="UCP014677"/>
</dbReference>
<dbReference type="Proteomes" id="UP000580043">
    <property type="component" value="Unassembled WGS sequence"/>
</dbReference>
<proteinExistence type="predicted"/>
<dbReference type="AlphaFoldDB" id="A0A848GBF3"/>
<reference evidence="1 2" key="1">
    <citation type="submission" date="2020-04" db="EMBL/GenBank/DDBJ databases">
        <title>Zoogloea sp. G-4-1-14 isolated from soil.</title>
        <authorList>
            <person name="Dahal R.H."/>
        </authorList>
    </citation>
    <scope>NUCLEOTIDE SEQUENCE [LARGE SCALE GENOMIC DNA]</scope>
    <source>
        <strain evidence="1 2">G-4-1-14</strain>
    </source>
</reference>
<dbReference type="EMBL" id="JABBGA010000018">
    <property type="protein sequence ID" value="NML27733.1"/>
    <property type="molecule type" value="Genomic_DNA"/>
</dbReference>
<protein>
    <recommendedName>
        <fullName evidence="3">SIR2-like domain-containing protein</fullName>
    </recommendedName>
</protein>
<comment type="caution">
    <text evidence="1">The sequence shown here is derived from an EMBL/GenBank/DDBJ whole genome shotgun (WGS) entry which is preliminary data.</text>
</comment>
<organism evidence="1 2">
    <name type="scientific">Zoogloea dura</name>
    <dbReference type="NCBI Taxonomy" id="2728840"/>
    <lineage>
        <taxon>Bacteria</taxon>
        <taxon>Pseudomonadati</taxon>
        <taxon>Pseudomonadota</taxon>
        <taxon>Betaproteobacteria</taxon>
        <taxon>Rhodocyclales</taxon>
        <taxon>Zoogloeaceae</taxon>
        <taxon>Zoogloea</taxon>
    </lineage>
</organism>
<gene>
    <name evidence="1" type="ORF">HHL15_18420</name>
</gene>
<dbReference type="PIRSF" id="PIRSF014677">
    <property type="entry name" value="UCP014677"/>
    <property type="match status" value="1"/>
</dbReference>
<accession>A0A848GBF3</accession>
<evidence type="ECO:0000313" key="1">
    <source>
        <dbReference type="EMBL" id="NML27733.1"/>
    </source>
</evidence>
<keyword evidence="2" id="KW-1185">Reference proteome</keyword>
<name>A0A848GBF3_9RHOO</name>
<sequence length="517" mass="58975">MEIETQLAEILKSRNAGAFLFVGSGFSRRYLNLEDWAGLLARFAVAGKHFEYYMAAADGDLPKAAKLLAIDFNEHWWSAAEYAGSVSRYKSKVSNSTSALRIEISNYLLALDSATAGKSSYRDEITLLSSLNVDGIVTTNWDTFLEHLFPDYQVFIGQNELLFSNPQEIGEIYKIHGCASKPDSLVLTSDDYATFQDRNPYLAAKLITIFVEHPVVFLGYSISDPNICNLLKAISLCIGKDQTEQLRKNLIFVQRPKDGEENGISDTYTTIDGVQIPLILVRTNDFTEVYKALASIKRKIPARILRYCKEQLYELVTSLEPEKKLCVIDIDSIDRKEDVEFLVGVGVASREVADLGTQGYEAIEVPDLISDILHDNRKYDCHRIIEAVIRRAGRNTPYVPVFKFLYGAGITNEQEYTESGLELDKWVKRDIKQFRVKMYTKAFYKRRHQSMQEMLNELPAENAATLIPFLAKEKIDLELLLEFLIRNEEKFDHKVSNYASYFRKLAALYDQLKWGWA</sequence>